<dbReference type="Proteomes" id="UP001153069">
    <property type="component" value="Unassembled WGS sequence"/>
</dbReference>
<protein>
    <recommendedName>
        <fullName evidence="4">SnoaL-like domain-containing protein</fullName>
    </recommendedName>
</protein>
<evidence type="ECO:0008006" key="4">
    <source>
        <dbReference type="Google" id="ProtNLM"/>
    </source>
</evidence>
<dbReference type="AlphaFoldDB" id="A0A9N8HPS1"/>
<evidence type="ECO:0000313" key="3">
    <source>
        <dbReference type="Proteomes" id="UP001153069"/>
    </source>
</evidence>
<feature type="compositionally biased region" description="Polar residues" evidence="1">
    <location>
        <begin position="10"/>
        <end position="20"/>
    </location>
</feature>
<dbReference type="SUPFAM" id="SSF54427">
    <property type="entry name" value="NTF2-like"/>
    <property type="match status" value="1"/>
</dbReference>
<feature type="region of interest" description="Disordered" evidence="1">
    <location>
        <begin position="1"/>
        <end position="43"/>
    </location>
</feature>
<dbReference type="GO" id="GO:0030638">
    <property type="term" value="P:polyketide metabolic process"/>
    <property type="evidence" value="ECO:0007669"/>
    <property type="project" value="InterPro"/>
</dbReference>
<dbReference type="InterPro" id="IPR009959">
    <property type="entry name" value="Cyclase_SnoaL-like"/>
</dbReference>
<evidence type="ECO:0000256" key="1">
    <source>
        <dbReference type="SAM" id="MobiDB-lite"/>
    </source>
</evidence>
<organism evidence="2 3">
    <name type="scientific">Seminavis robusta</name>
    <dbReference type="NCBI Taxonomy" id="568900"/>
    <lineage>
        <taxon>Eukaryota</taxon>
        <taxon>Sar</taxon>
        <taxon>Stramenopiles</taxon>
        <taxon>Ochrophyta</taxon>
        <taxon>Bacillariophyta</taxon>
        <taxon>Bacillariophyceae</taxon>
        <taxon>Bacillariophycidae</taxon>
        <taxon>Naviculales</taxon>
        <taxon>Naviculaceae</taxon>
        <taxon>Seminavis</taxon>
    </lineage>
</organism>
<dbReference type="EMBL" id="CAICTM010001121">
    <property type="protein sequence ID" value="CAB9520647.1"/>
    <property type="molecule type" value="Genomic_DNA"/>
</dbReference>
<reference evidence="2" key="1">
    <citation type="submission" date="2020-06" db="EMBL/GenBank/DDBJ databases">
        <authorList>
            <consortium name="Plant Systems Biology data submission"/>
        </authorList>
    </citation>
    <scope>NUCLEOTIDE SEQUENCE</scope>
    <source>
        <strain evidence="2">D6</strain>
    </source>
</reference>
<keyword evidence="3" id="KW-1185">Reference proteome</keyword>
<dbReference type="OrthoDB" id="10542774at2759"/>
<sequence>MMKSIKKLFSQKNESPKNIHTTSSGGGCDTSTSEEQGQPETAKERVVRAYVQYLNGHDMDGAKELMADDCRCIFITQGDNMEMEYNEMAAEVVNIFEAFPDFKFRFDSSIDERKSDGVVVWSDLVPNGHHTGKPYAFGPCPAIAASGKYVENPPETICFHVNEQGKITKHVIESTGEMSGPPGIYTQLGGFPLM</sequence>
<accession>A0A9N8HPS1</accession>
<dbReference type="Pfam" id="PF07366">
    <property type="entry name" value="SnoaL"/>
    <property type="match status" value="1"/>
</dbReference>
<name>A0A9N8HPS1_9STRA</name>
<proteinExistence type="predicted"/>
<dbReference type="InterPro" id="IPR032710">
    <property type="entry name" value="NTF2-like_dom_sf"/>
</dbReference>
<gene>
    <name evidence="2" type="ORF">SEMRO_1123_G243630.1</name>
</gene>
<evidence type="ECO:0000313" key="2">
    <source>
        <dbReference type="EMBL" id="CAB9520647.1"/>
    </source>
</evidence>
<dbReference type="Gene3D" id="3.10.450.50">
    <property type="match status" value="1"/>
</dbReference>
<comment type="caution">
    <text evidence="2">The sequence shown here is derived from an EMBL/GenBank/DDBJ whole genome shotgun (WGS) entry which is preliminary data.</text>
</comment>
<dbReference type="PROSITE" id="PS51257">
    <property type="entry name" value="PROKAR_LIPOPROTEIN"/>
    <property type="match status" value="1"/>
</dbReference>